<dbReference type="EMBL" id="JNBR01000532">
    <property type="protein sequence ID" value="OQR91444.1"/>
    <property type="molecule type" value="Genomic_DNA"/>
</dbReference>
<protein>
    <submittedName>
        <fullName evidence="2">Uncharacterized protein</fullName>
    </submittedName>
</protein>
<evidence type="ECO:0000313" key="2">
    <source>
        <dbReference type="EMBL" id="OQR91444.1"/>
    </source>
</evidence>
<accession>A0A1V9Z064</accession>
<dbReference type="Proteomes" id="UP000243579">
    <property type="component" value="Unassembled WGS sequence"/>
</dbReference>
<evidence type="ECO:0000313" key="3">
    <source>
        <dbReference type="Proteomes" id="UP000243579"/>
    </source>
</evidence>
<organism evidence="2 3">
    <name type="scientific">Achlya hypogyna</name>
    <name type="common">Oomycete</name>
    <name type="synonym">Protoachlya hypogyna</name>
    <dbReference type="NCBI Taxonomy" id="1202772"/>
    <lineage>
        <taxon>Eukaryota</taxon>
        <taxon>Sar</taxon>
        <taxon>Stramenopiles</taxon>
        <taxon>Oomycota</taxon>
        <taxon>Saprolegniomycetes</taxon>
        <taxon>Saprolegniales</taxon>
        <taxon>Achlyaceae</taxon>
        <taxon>Achlya</taxon>
    </lineage>
</organism>
<evidence type="ECO:0000256" key="1">
    <source>
        <dbReference type="SAM" id="MobiDB-lite"/>
    </source>
</evidence>
<name>A0A1V9Z064_ACHHY</name>
<proteinExistence type="predicted"/>
<sequence length="83" mass="9268">MDGHTVLFTPPHHTGDDNHFRPTCLGNAFDVLQPTTINKCIKKTERQLDALRDYTQATDDMSDESEGDEVSNDWDGEDGANSE</sequence>
<keyword evidence="3" id="KW-1185">Reference proteome</keyword>
<feature type="compositionally biased region" description="Acidic residues" evidence="1">
    <location>
        <begin position="60"/>
        <end position="83"/>
    </location>
</feature>
<dbReference type="AlphaFoldDB" id="A0A1V9Z064"/>
<comment type="caution">
    <text evidence="2">The sequence shown here is derived from an EMBL/GenBank/DDBJ whole genome shotgun (WGS) entry which is preliminary data.</text>
</comment>
<reference evidence="2 3" key="1">
    <citation type="journal article" date="2014" name="Genome Biol. Evol.">
        <title>The secreted proteins of Achlya hypogyna and Thraustotheca clavata identify the ancestral oomycete secretome and reveal gene acquisitions by horizontal gene transfer.</title>
        <authorList>
            <person name="Misner I."/>
            <person name="Blouin N."/>
            <person name="Leonard G."/>
            <person name="Richards T.A."/>
            <person name="Lane C.E."/>
        </authorList>
    </citation>
    <scope>NUCLEOTIDE SEQUENCE [LARGE SCALE GENOMIC DNA]</scope>
    <source>
        <strain evidence="2 3">ATCC 48635</strain>
    </source>
</reference>
<gene>
    <name evidence="2" type="ORF">ACHHYP_20187</name>
</gene>
<feature type="region of interest" description="Disordered" evidence="1">
    <location>
        <begin position="52"/>
        <end position="83"/>
    </location>
</feature>